<dbReference type="Gene3D" id="3.40.390.10">
    <property type="entry name" value="Collagenase (Catalytic Domain)"/>
    <property type="match status" value="1"/>
</dbReference>
<sequence>MPKDPKKSKKKPEYITQDRTVVSLKSRDGTLTKQEKETLNQIYNESVIRLERTLYLLTQLQDYLNSYDQGIKNQRNINIKQMLIDDEAPAEVLHALKMLKRHFYISITGGNSIGTILDNIESIKNNLLKTYKGLNRQLNISLEIMDHKPLRHEIGAFAEKTYALVRANDQWSLFYYENKDNNPVELNINGVIPQINTQSTVNGAKLNYHLLLRGLMLYHAKNVESQPNKVYISNIRRSLINNPNNTVVGYVFGHEIKNDNGEVVCVRDYFGAIHIDYRMLTDNPSKALGTLLHESSHRYGFVNDRGYYHGRKAIKNSTEERPYPEDFRALPRTTPSECCKVTSRAINNADTYSFFVLDNTDSHELYDRNNLPDWYDTDKEITLPVEKKSYTSSLIKYSLFAAGCFLLGGIVYAKRDSIMSVMKDTIETFEDLNSLTTNNS</sequence>
<dbReference type="GO" id="GO:0008237">
    <property type="term" value="F:metallopeptidase activity"/>
    <property type="evidence" value="ECO:0007669"/>
    <property type="project" value="InterPro"/>
</dbReference>
<dbReference type="EMBL" id="LSOG01000037">
    <property type="protein sequence ID" value="OEH47812.1"/>
    <property type="molecule type" value="Genomic_DNA"/>
</dbReference>
<reference evidence="2 3" key="1">
    <citation type="submission" date="2016-02" db="EMBL/GenBank/DDBJ databases">
        <title>Secondary metabolites in Legionella.</title>
        <authorList>
            <person name="Tobias N.J."/>
            <person name="Bode H.B."/>
        </authorList>
    </citation>
    <scope>NUCLEOTIDE SEQUENCE [LARGE SCALE GENOMIC DNA]</scope>
    <source>
        <strain evidence="2 3">DSM 19216</strain>
    </source>
</reference>
<dbReference type="InterPro" id="IPR024079">
    <property type="entry name" value="MetalloPept_cat_dom_sf"/>
</dbReference>
<keyword evidence="3" id="KW-1185">Reference proteome</keyword>
<gene>
    <name evidence="2" type="ORF">lpari_01190</name>
</gene>
<comment type="caution">
    <text evidence="2">The sequence shown here is derived from an EMBL/GenBank/DDBJ whole genome shotgun (WGS) entry which is preliminary data.</text>
</comment>
<organism evidence="2 3">
    <name type="scientific">Legionella parisiensis</name>
    <dbReference type="NCBI Taxonomy" id="45071"/>
    <lineage>
        <taxon>Bacteria</taxon>
        <taxon>Pseudomonadati</taxon>
        <taxon>Pseudomonadota</taxon>
        <taxon>Gammaproteobacteria</taxon>
        <taxon>Legionellales</taxon>
        <taxon>Legionellaceae</taxon>
        <taxon>Legionella</taxon>
    </lineage>
</organism>
<keyword evidence="1" id="KW-0812">Transmembrane</keyword>
<dbReference type="Proteomes" id="UP000095229">
    <property type="component" value="Unassembled WGS sequence"/>
</dbReference>
<evidence type="ECO:0008006" key="4">
    <source>
        <dbReference type="Google" id="ProtNLM"/>
    </source>
</evidence>
<dbReference type="RefSeq" id="WP_058517572.1">
    <property type="nucleotide sequence ID" value="NZ_CAAAIE010000007.1"/>
</dbReference>
<dbReference type="OrthoDB" id="5653963at2"/>
<keyword evidence="1" id="KW-0472">Membrane</keyword>
<evidence type="ECO:0000256" key="1">
    <source>
        <dbReference type="SAM" id="Phobius"/>
    </source>
</evidence>
<dbReference type="PATRIC" id="fig|45071.6.peg.1845"/>
<evidence type="ECO:0000313" key="3">
    <source>
        <dbReference type="Proteomes" id="UP000095229"/>
    </source>
</evidence>
<feature type="transmembrane region" description="Helical" evidence="1">
    <location>
        <begin position="394"/>
        <end position="413"/>
    </location>
</feature>
<name>A0A1E5JTG3_9GAMM</name>
<evidence type="ECO:0000313" key="2">
    <source>
        <dbReference type="EMBL" id="OEH47812.1"/>
    </source>
</evidence>
<keyword evidence="1" id="KW-1133">Transmembrane helix</keyword>
<proteinExistence type="predicted"/>
<protein>
    <recommendedName>
        <fullName evidence="4">Lysine-specific metallo-endopeptidase domain-containing protein</fullName>
    </recommendedName>
</protein>
<dbReference type="AlphaFoldDB" id="A0A1E5JTG3"/>
<accession>A0A1E5JTG3</accession>